<organism evidence="1 2">
    <name type="scientific">Caerostris extrusa</name>
    <name type="common">Bark spider</name>
    <name type="synonym">Caerostris bankana</name>
    <dbReference type="NCBI Taxonomy" id="172846"/>
    <lineage>
        <taxon>Eukaryota</taxon>
        <taxon>Metazoa</taxon>
        <taxon>Ecdysozoa</taxon>
        <taxon>Arthropoda</taxon>
        <taxon>Chelicerata</taxon>
        <taxon>Arachnida</taxon>
        <taxon>Araneae</taxon>
        <taxon>Araneomorphae</taxon>
        <taxon>Entelegynae</taxon>
        <taxon>Araneoidea</taxon>
        <taxon>Araneidae</taxon>
        <taxon>Caerostris</taxon>
    </lineage>
</organism>
<evidence type="ECO:0000313" key="1">
    <source>
        <dbReference type="EMBL" id="GIX67744.1"/>
    </source>
</evidence>
<evidence type="ECO:0000313" key="2">
    <source>
        <dbReference type="Proteomes" id="UP001054945"/>
    </source>
</evidence>
<keyword evidence="2" id="KW-1185">Reference proteome</keyword>
<protein>
    <submittedName>
        <fullName evidence="1">Uncharacterized protein</fullName>
    </submittedName>
</protein>
<feature type="non-terminal residue" evidence="1">
    <location>
        <position position="1"/>
    </location>
</feature>
<sequence length="72" mass="7717">VALTRGRMKAGSQLPARMTGLVGSLFRSIGHALNHTKSSTPTTLAGGNCYCCAVSICLQGRFNFHRYKMTLG</sequence>
<gene>
    <name evidence="1" type="ORF">CEXT_112671</name>
</gene>
<dbReference type="Proteomes" id="UP001054945">
    <property type="component" value="Unassembled WGS sequence"/>
</dbReference>
<name>A0AAV4M6S7_CAEEX</name>
<dbReference type="AlphaFoldDB" id="A0AAV4M6S7"/>
<reference evidence="1 2" key="1">
    <citation type="submission" date="2021-06" db="EMBL/GenBank/DDBJ databases">
        <title>Caerostris extrusa draft genome.</title>
        <authorList>
            <person name="Kono N."/>
            <person name="Arakawa K."/>
        </authorList>
    </citation>
    <scope>NUCLEOTIDE SEQUENCE [LARGE SCALE GENOMIC DNA]</scope>
</reference>
<dbReference type="EMBL" id="BPLR01019430">
    <property type="protein sequence ID" value="GIX67744.1"/>
    <property type="molecule type" value="Genomic_DNA"/>
</dbReference>
<proteinExistence type="predicted"/>
<accession>A0AAV4M6S7</accession>
<comment type="caution">
    <text evidence="1">The sequence shown here is derived from an EMBL/GenBank/DDBJ whole genome shotgun (WGS) entry which is preliminary data.</text>
</comment>